<protein>
    <submittedName>
        <fullName evidence="1">Uncharacterized protein</fullName>
    </submittedName>
</protein>
<sequence length="112" mass="11662">MRGLASALELAHPSQLLPNIGPRLVLHGRAAFLSLDGCWASLRVPVSTEWSRLVTDGAAIAVGVGFDPLLPSTPLAAVRAYVSEGAQHGRLFLGKTQALPARRFSGVGGPPV</sequence>
<keyword evidence="2" id="KW-1185">Reference proteome</keyword>
<proteinExistence type="predicted"/>
<dbReference type="EMBL" id="JARWBG010000002">
    <property type="protein sequence ID" value="MDH2387646.1"/>
    <property type="molecule type" value="Genomic_DNA"/>
</dbReference>
<dbReference type="RefSeq" id="WP_279925871.1">
    <property type="nucleotide sequence ID" value="NZ_JARWBG010000002.1"/>
</dbReference>
<name>A0ABT6HH24_9ACTN</name>
<dbReference type="Proteomes" id="UP001223144">
    <property type="component" value="Unassembled WGS sequence"/>
</dbReference>
<accession>A0ABT6HH24</accession>
<evidence type="ECO:0000313" key="2">
    <source>
        <dbReference type="Proteomes" id="UP001223144"/>
    </source>
</evidence>
<organism evidence="1 2">
    <name type="scientific">Streptomyces chengmaiensis</name>
    <dbReference type="NCBI Taxonomy" id="3040919"/>
    <lineage>
        <taxon>Bacteria</taxon>
        <taxon>Bacillati</taxon>
        <taxon>Actinomycetota</taxon>
        <taxon>Actinomycetes</taxon>
        <taxon>Kitasatosporales</taxon>
        <taxon>Streptomycetaceae</taxon>
        <taxon>Streptomyces</taxon>
    </lineage>
</organism>
<evidence type="ECO:0000313" key="1">
    <source>
        <dbReference type="EMBL" id="MDH2387646.1"/>
    </source>
</evidence>
<gene>
    <name evidence="1" type="ORF">QCN29_02345</name>
</gene>
<comment type="caution">
    <text evidence="1">The sequence shown here is derived from an EMBL/GenBank/DDBJ whole genome shotgun (WGS) entry which is preliminary data.</text>
</comment>
<reference evidence="1 2" key="1">
    <citation type="submission" date="2023-04" db="EMBL/GenBank/DDBJ databases">
        <title>Streptomyces chengmaiensis sp. nov. isolated from the stem of mangrove plant in Hainan.</title>
        <authorList>
            <person name="Huang X."/>
            <person name="Zhou S."/>
            <person name="Chu X."/>
            <person name="Xie Y."/>
            <person name="Lin Y."/>
        </authorList>
    </citation>
    <scope>NUCLEOTIDE SEQUENCE [LARGE SCALE GENOMIC DNA]</scope>
    <source>
        <strain evidence="1 2">HNM0663</strain>
    </source>
</reference>